<keyword evidence="1" id="KW-0732">Signal</keyword>
<evidence type="ECO:0000313" key="3">
    <source>
        <dbReference type="Proteomes" id="UP001596484"/>
    </source>
</evidence>
<keyword evidence="3" id="KW-1185">Reference proteome</keyword>
<proteinExistence type="predicted"/>
<evidence type="ECO:0008006" key="4">
    <source>
        <dbReference type="Google" id="ProtNLM"/>
    </source>
</evidence>
<name>A0ABW2RXZ6_9NOCA</name>
<organism evidence="2 3">
    <name type="scientific">Rhodococcus daqingensis</name>
    <dbReference type="NCBI Taxonomy" id="2479363"/>
    <lineage>
        <taxon>Bacteria</taxon>
        <taxon>Bacillati</taxon>
        <taxon>Actinomycetota</taxon>
        <taxon>Actinomycetes</taxon>
        <taxon>Mycobacteriales</taxon>
        <taxon>Nocardiaceae</taxon>
        <taxon>Rhodococcus</taxon>
    </lineage>
</organism>
<protein>
    <recommendedName>
        <fullName evidence="4">Light harvesting protein subunit alpha</fullName>
    </recommendedName>
</protein>
<evidence type="ECO:0000256" key="1">
    <source>
        <dbReference type="SAM" id="SignalP"/>
    </source>
</evidence>
<reference evidence="3" key="1">
    <citation type="journal article" date="2019" name="Int. J. Syst. Evol. Microbiol.">
        <title>The Global Catalogue of Microorganisms (GCM) 10K type strain sequencing project: providing services to taxonomists for standard genome sequencing and annotation.</title>
        <authorList>
            <consortium name="The Broad Institute Genomics Platform"/>
            <consortium name="The Broad Institute Genome Sequencing Center for Infectious Disease"/>
            <person name="Wu L."/>
            <person name="Ma J."/>
        </authorList>
    </citation>
    <scope>NUCLEOTIDE SEQUENCE [LARGE SCALE GENOMIC DNA]</scope>
    <source>
        <strain evidence="3">ICMP 19430</strain>
    </source>
</reference>
<comment type="caution">
    <text evidence="2">The sequence shown here is derived from an EMBL/GenBank/DDBJ whole genome shotgun (WGS) entry which is preliminary data.</text>
</comment>
<gene>
    <name evidence="2" type="ORF">ACFQS9_12635</name>
</gene>
<dbReference type="Proteomes" id="UP001596484">
    <property type="component" value="Unassembled WGS sequence"/>
</dbReference>
<sequence>MRKSLNISSVRKRAGFAAAGLAAAAAIAVPGVAWANDTIPQGGAVAIQESGPAVAGAPLDAATCAAMAIELSPEALQKMIEDGTAMPAVLTVPALPAGEGEPAVTKMLTDEEAQRMIADGTMRDVAPAVLPEGEVPTLTIEQDESAPAGAVTVTRAC</sequence>
<accession>A0ABW2RXZ6</accession>
<feature type="chain" id="PRO_5045142935" description="Light harvesting protein subunit alpha" evidence="1">
    <location>
        <begin position="36"/>
        <end position="157"/>
    </location>
</feature>
<dbReference type="EMBL" id="JBHTCS010000014">
    <property type="protein sequence ID" value="MFC7448737.1"/>
    <property type="molecule type" value="Genomic_DNA"/>
</dbReference>
<dbReference type="RefSeq" id="WP_378405100.1">
    <property type="nucleotide sequence ID" value="NZ_JBHTCS010000014.1"/>
</dbReference>
<evidence type="ECO:0000313" key="2">
    <source>
        <dbReference type="EMBL" id="MFC7448737.1"/>
    </source>
</evidence>
<feature type="signal peptide" evidence="1">
    <location>
        <begin position="1"/>
        <end position="35"/>
    </location>
</feature>